<organism evidence="5 6">
    <name type="scientific">Flexivirga endophytica</name>
    <dbReference type="NCBI Taxonomy" id="1849103"/>
    <lineage>
        <taxon>Bacteria</taxon>
        <taxon>Bacillati</taxon>
        <taxon>Actinomycetota</taxon>
        <taxon>Actinomycetes</taxon>
        <taxon>Micrococcales</taxon>
        <taxon>Dermacoccaceae</taxon>
        <taxon>Flexivirga</taxon>
    </lineage>
</organism>
<evidence type="ECO:0000259" key="3">
    <source>
        <dbReference type="Pfam" id="PF14361"/>
    </source>
</evidence>
<evidence type="ECO:0000313" key="5">
    <source>
        <dbReference type="EMBL" id="GGB21623.1"/>
    </source>
</evidence>
<dbReference type="InterPro" id="IPR025751">
    <property type="entry name" value="RsbRD_N_dom"/>
</dbReference>
<dbReference type="Proteomes" id="UP000636793">
    <property type="component" value="Unassembled WGS sequence"/>
</dbReference>
<dbReference type="InterPro" id="IPR042070">
    <property type="entry name" value="PucR_C-HTH_sf"/>
</dbReference>
<evidence type="ECO:0000259" key="4">
    <source>
        <dbReference type="Pfam" id="PF17853"/>
    </source>
</evidence>
<protein>
    <recommendedName>
        <fullName evidence="7">PucR family transcriptional regulator</fullName>
    </recommendedName>
</protein>
<dbReference type="Gene3D" id="1.10.10.2840">
    <property type="entry name" value="PucR C-terminal helix-turn-helix domain"/>
    <property type="match status" value="1"/>
</dbReference>
<dbReference type="PANTHER" id="PTHR33744">
    <property type="entry name" value="CARBOHYDRATE DIACID REGULATOR"/>
    <property type="match status" value="1"/>
</dbReference>
<evidence type="ECO:0000256" key="1">
    <source>
        <dbReference type="ARBA" id="ARBA00006754"/>
    </source>
</evidence>
<reference evidence="5" key="2">
    <citation type="submission" date="2020-09" db="EMBL/GenBank/DDBJ databases">
        <authorList>
            <person name="Sun Q."/>
            <person name="Zhou Y."/>
        </authorList>
    </citation>
    <scope>NUCLEOTIDE SEQUENCE</scope>
    <source>
        <strain evidence="5">CGMCC 1.15085</strain>
    </source>
</reference>
<feature type="domain" description="PucR C-terminal helix-turn-helix" evidence="2">
    <location>
        <begin position="341"/>
        <end position="397"/>
    </location>
</feature>
<comment type="similarity">
    <text evidence="1">Belongs to the CdaR family.</text>
</comment>
<evidence type="ECO:0000259" key="2">
    <source>
        <dbReference type="Pfam" id="PF13556"/>
    </source>
</evidence>
<dbReference type="InterPro" id="IPR041522">
    <property type="entry name" value="CdaR_GGDEF"/>
</dbReference>
<feature type="domain" description="CdaR GGDEF-like" evidence="4">
    <location>
        <begin position="195"/>
        <end position="293"/>
    </location>
</feature>
<dbReference type="Pfam" id="PF17853">
    <property type="entry name" value="GGDEF_2"/>
    <property type="match status" value="1"/>
</dbReference>
<comment type="caution">
    <text evidence="5">The sequence shown here is derived from an EMBL/GenBank/DDBJ whole genome shotgun (WGS) entry which is preliminary data.</text>
</comment>
<keyword evidence="6" id="KW-1185">Reference proteome</keyword>
<dbReference type="InterPro" id="IPR051448">
    <property type="entry name" value="CdaR-like_regulators"/>
</dbReference>
<evidence type="ECO:0008006" key="7">
    <source>
        <dbReference type="Google" id="ProtNLM"/>
    </source>
</evidence>
<accession>A0A916SZK0</accession>
<name>A0A916SZK0_9MICO</name>
<dbReference type="PANTHER" id="PTHR33744:SF1">
    <property type="entry name" value="DNA-BINDING TRANSCRIPTIONAL ACTIVATOR ADER"/>
    <property type="match status" value="1"/>
</dbReference>
<evidence type="ECO:0000313" key="6">
    <source>
        <dbReference type="Proteomes" id="UP000636793"/>
    </source>
</evidence>
<dbReference type="AlphaFoldDB" id="A0A916SZK0"/>
<dbReference type="EMBL" id="BMHI01000001">
    <property type="protein sequence ID" value="GGB21623.1"/>
    <property type="molecule type" value="Genomic_DNA"/>
</dbReference>
<dbReference type="Pfam" id="PF13556">
    <property type="entry name" value="HTH_30"/>
    <property type="match status" value="1"/>
</dbReference>
<dbReference type="InterPro" id="IPR025736">
    <property type="entry name" value="PucR_C-HTH_dom"/>
</dbReference>
<dbReference type="Pfam" id="PF14361">
    <property type="entry name" value="RsbRD_N"/>
    <property type="match status" value="1"/>
</dbReference>
<feature type="domain" description="RsbT co-antagonist protein RsbRD N-terminal" evidence="3">
    <location>
        <begin position="34"/>
        <end position="169"/>
    </location>
</feature>
<reference evidence="5" key="1">
    <citation type="journal article" date="2014" name="Int. J. Syst. Evol. Microbiol.">
        <title>Complete genome sequence of Corynebacterium casei LMG S-19264T (=DSM 44701T), isolated from a smear-ripened cheese.</title>
        <authorList>
            <consortium name="US DOE Joint Genome Institute (JGI-PGF)"/>
            <person name="Walter F."/>
            <person name="Albersmeier A."/>
            <person name="Kalinowski J."/>
            <person name="Ruckert C."/>
        </authorList>
    </citation>
    <scope>NUCLEOTIDE SEQUENCE</scope>
    <source>
        <strain evidence="5">CGMCC 1.15085</strain>
    </source>
</reference>
<gene>
    <name evidence="5" type="ORF">GCM10011492_09410</name>
</gene>
<sequence length="424" mass="47093">MEQLSERLHTNYIGYVVIEHELAALAAAVQQRIPDLVAQIEREVIEQVPEFHSRDDPVLLESERPSIDAALTSIVDGLASGRRVPEGASDAALREARAVAQSGIELQVLLRTYRLGQAITWNAILEEALALVPEEHRLTVLRQASDYHYAWNDAVMEGVVAAYQAEHKAYFFRSQDRKRRAIVNDLLRGVPTETEELGYNLRVAHLGLVAWGSSPEANIRAIAATLKSRVLTVSGTSGTVLGWLDASALRNAQEAEPEVFTTLPSTHVAVGEIASGIEGFRRSHRQAWQAYRVGRFRPRAVVRYPDVALEALVLKDRQMMRDFVARELRGLDEPEARTELLRETLKAYFASGQNAASTAAAIHVHERTVAYRLRSIEQRLEVSITSRRDEIAVALRLADLLAAIGAKERAENQPHALDLSDDAL</sequence>
<proteinExistence type="inferred from homology"/>